<reference evidence="1" key="2">
    <citation type="submission" date="2025-03" db="EMBL/GenBank/DDBJ databases">
        <authorList>
            <consortium name="ELIXIR-Norway"/>
            <consortium name="Elixir Norway"/>
        </authorList>
    </citation>
    <scope>NUCLEOTIDE SEQUENCE</scope>
</reference>
<accession>A0AC59YBI6</accession>
<dbReference type="EMBL" id="OX596096">
    <property type="protein sequence ID" value="CAM9549330.1"/>
    <property type="molecule type" value="Genomic_DNA"/>
</dbReference>
<sequence>ADFSCSQRFKSSGCALPQLASLFSPRVPSGMGAKRFSGQYNMRGKETCPGGPVAPLNSYCQTSVARNVLEMGHSGCMNVPFIPKTGLDALTALESK</sequence>
<proteinExistence type="predicted"/>
<evidence type="ECO:0000313" key="1">
    <source>
        <dbReference type="EMBL" id="CAM9549330.1"/>
    </source>
</evidence>
<organism evidence="1 2">
    <name type="scientific">Rangifer tarandus platyrhynchus</name>
    <name type="common">Svalbard reindeer</name>
    <dbReference type="NCBI Taxonomy" id="3082113"/>
    <lineage>
        <taxon>Eukaryota</taxon>
        <taxon>Metazoa</taxon>
        <taxon>Chordata</taxon>
        <taxon>Craniata</taxon>
        <taxon>Vertebrata</taxon>
        <taxon>Euteleostomi</taxon>
        <taxon>Mammalia</taxon>
        <taxon>Eutheria</taxon>
        <taxon>Laurasiatheria</taxon>
        <taxon>Artiodactyla</taxon>
        <taxon>Ruminantia</taxon>
        <taxon>Pecora</taxon>
        <taxon>Cervidae</taxon>
        <taxon>Odocoileinae</taxon>
        <taxon>Rangifer</taxon>
    </lineage>
</organism>
<reference evidence="1" key="1">
    <citation type="submission" date="2023-05" db="EMBL/GenBank/DDBJ databases">
        <authorList>
            <consortium name="ELIXIR-Norway"/>
        </authorList>
    </citation>
    <scope>NUCLEOTIDE SEQUENCE</scope>
</reference>
<evidence type="ECO:0000313" key="2">
    <source>
        <dbReference type="Proteomes" id="UP001162501"/>
    </source>
</evidence>
<protein>
    <submittedName>
        <fullName evidence="1">Uncharacterized protein</fullName>
    </submittedName>
</protein>
<feature type="non-terminal residue" evidence="1">
    <location>
        <position position="1"/>
    </location>
</feature>
<gene>
    <name evidence="1" type="ORF">MRATA1EN22A_LOCUS4086</name>
</gene>
<name>A0AC59YBI6_RANTA</name>
<feature type="non-terminal residue" evidence="1">
    <location>
        <position position="96"/>
    </location>
</feature>
<dbReference type="Proteomes" id="UP001162501">
    <property type="component" value="Chromosome 12"/>
</dbReference>